<gene>
    <name evidence="1" type="ORF">C8A05DRAFT_39492</name>
</gene>
<dbReference type="EMBL" id="MU856325">
    <property type="protein sequence ID" value="KAK3896955.1"/>
    <property type="molecule type" value="Genomic_DNA"/>
</dbReference>
<name>A0AAN6MA22_9PEZI</name>
<organism evidence="1 2">
    <name type="scientific">Staphylotrichum tortipilum</name>
    <dbReference type="NCBI Taxonomy" id="2831512"/>
    <lineage>
        <taxon>Eukaryota</taxon>
        <taxon>Fungi</taxon>
        <taxon>Dikarya</taxon>
        <taxon>Ascomycota</taxon>
        <taxon>Pezizomycotina</taxon>
        <taxon>Sordariomycetes</taxon>
        <taxon>Sordariomycetidae</taxon>
        <taxon>Sordariales</taxon>
        <taxon>Chaetomiaceae</taxon>
        <taxon>Staphylotrichum</taxon>
    </lineage>
</organism>
<accession>A0AAN6MA22</accession>
<keyword evidence="2" id="KW-1185">Reference proteome</keyword>
<sequence>MSDFPIVDEDPMVDDPIDDDGPAVYVVMADWEPKHARKMMLQERYDAMAAAHKLMRAKYDAGVPFYTRDLIRSVVEQLDDGRNKTVAVTGLDGLDVRFTIDTGKPYSPGFAPGENKI</sequence>
<dbReference type="Proteomes" id="UP001303889">
    <property type="component" value="Unassembled WGS sequence"/>
</dbReference>
<feature type="non-terminal residue" evidence="1">
    <location>
        <position position="117"/>
    </location>
</feature>
<evidence type="ECO:0000313" key="1">
    <source>
        <dbReference type="EMBL" id="KAK3896955.1"/>
    </source>
</evidence>
<dbReference type="AlphaFoldDB" id="A0AAN6MA22"/>
<comment type="caution">
    <text evidence="1">The sequence shown here is derived from an EMBL/GenBank/DDBJ whole genome shotgun (WGS) entry which is preliminary data.</text>
</comment>
<protein>
    <submittedName>
        <fullName evidence="1">Uncharacterized protein</fullName>
    </submittedName>
</protein>
<evidence type="ECO:0000313" key="2">
    <source>
        <dbReference type="Proteomes" id="UP001303889"/>
    </source>
</evidence>
<proteinExistence type="predicted"/>
<reference evidence="1" key="2">
    <citation type="submission" date="2023-05" db="EMBL/GenBank/DDBJ databases">
        <authorList>
            <consortium name="Lawrence Berkeley National Laboratory"/>
            <person name="Steindorff A."/>
            <person name="Hensen N."/>
            <person name="Bonometti L."/>
            <person name="Westerberg I."/>
            <person name="Brannstrom I.O."/>
            <person name="Guillou S."/>
            <person name="Cros-Aarteil S."/>
            <person name="Calhoun S."/>
            <person name="Haridas S."/>
            <person name="Kuo A."/>
            <person name="Mondo S."/>
            <person name="Pangilinan J."/>
            <person name="Riley R."/>
            <person name="Labutti K."/>
            <person name="Andreopoulos B."/>
            <person name="Lipzen A."/>
            <person name="Chen C."/>
            <person name="Yanf M."/>
            <person name="Daum C."/>
            <person name="Ng V."/>
            <person name="Clum A."/>
            <person name="Ohm R."/>
            <person name="Martin F."/>
            <person name="Silar P."/>
            <person name="Natvig D."/>
            <person name="Lalanne C."/>
            <person name="Gautier V."/>
            <person name="Ament-Velasquez S.L."/>
            <person name="Kruys A."/>
            <person name="Hutchinson M.I."/>
            <person name="Powell A.J."/>
            <person name="Barry K."/>
            <person name="Miller A.N."/>
            <person name="Grigoriev I.V."/>
            <person name="Debuchy R."/>
            <person name="Gladieux P."/>
            <person name="Thoren M.H."/>
            <person name="Johannesson H."/>
        </authorList>
    </citation>
    <scope>NUCLEOTIDE SEQUENCE</scope>
    <source>
        <strain evidence="1">CBS 103.79</strain>
    </source>
</reference>
<reference evidence="1" key="1">
    <citation type="journal article" date="2023" name="Mol. Phylogenet. Evol.">
        <title>Genome-scale phylogeny and comparative genomics of the fungal order Sordariales.</title>
        <authorList>
            <person name="Hensen N."/>
            <person name="Bonometti L."/>
            <person name="Westerberg I."/>
            <person name="Brannstrom I.O."/>
            <person name="Guillou S."/>
            <person name="Cros-Aarteil S."/>
            <person name="Calhoun S."/>
            <person name="Haridas S."/>
            <person name="Kuo A."/>
            <person name="Mondo S."/>
            <person name="Pangilinan J."/>
            <person name="Riley R."/>
            <person name="LaButti K."/>
            <person name="Andreopoulos B."/>
            <person name="Lipzen A."/>
            <person name="Chen C."/>
            <person name="Yan M."/>
            <person name="Daum C."/>
            <person name="Ng V."/>
            <person name="Clum A."/>
            <person name="Steindorff A."/>
            <person name="Ohm R.A."/>
            <person name="Martin F."/>
            <person name="Silar P."/>
            <person name="Natvig D.O."/>
            <person name="Lalanne C."/>
            <person name="Gautier V."/>
            <person name="Ament-Velasquez S.L."/>
            <person name="Kruys A."/>
            <person name="Hutchinson M.I."/>
            <person name="Powell A.J."/>
            <person name="Barry K."/>
            <person name="Miller A.N."/>
            <person name="Grigoriev I.V."/>
            <person name="Debuchy R."/>
            <person name="Gladieux P."/>
            <person name="Hiltunen Thoren M."/>
            <person name="Johannesson H."/>
        </authorList>
    </citation>
    <scope>NUCLEOTIDE SEQUENCE</scope>
    <source>
        <strain evidence="1">CBS 103.79</strain>
    </source>
</reference>